<proteinExistence type="predicted"/>
<comment type="caution">
    <text evidence="2">The sequence shown here is derived from an EMBL/GenBank/DDBJ whole genome shotgun (WGS) entry which is preliminary data.</text>
</comment>
<feature type="compositionally biased region" description="Basic and acidic residues" evidence="1">
    <location>
        <begin position="21"/>
        <end position="34"/>
    </location>
</feature>
<evidence type="ECO:0000256" key="1">
    <source>
        <dbReference type="SAM" id="MobiDB-lite"/>
    </source>
</evidence>
<dbReference type="Proteomes" id="UP000299102">
    <property type="component" value="Unassembled WGS sequence"/>
</dbReference>
<dbReference type="EMBL" id="BGZK01000148">
    <property type="protein sequence ID" value="GBP23203.1"/>
    <property type="molecule type" value="Genomic_DNA"/>
</dbReference>
<evidence type="ECO:0000313" key="2">
    <source>
        <dbReference type="EMBL" id="GBP23203.1"/>
    </source>
</evidence>
<reference evidence="2 3" key="1">
    <citation type="journal article" date="2019" name="Commun. Biol.">
        <title>The bagworm genome reveals a unique fibroin gene that provides high tensile strength.</title>
        <authorList>
            <person name="Kono N."/>
            <person name="Nakamura H."/>
            <person name="Ohtoshi R."/>
            <person name="Tomita M."/>
            <person name="Numata K."/>
            <person name="Arakawa K."/>
        </authorList>
    </citation>
    <scope>NUCLEOTIDE SEQUENCE [LARGE SCALE GENOMIC DNA]</scope>
</reference>
<feature type="region of interest" description="Disordered" evidence="1">
    <location>
        <begin position="1"/>
        <end position="68"/>
    </location>
</feature>
<gene>
    <name evidence="2" type="ORF">EVAR_82368_1</name>
</gene>
<name>A0A4C1U9T3_EUMVA</name>
<protein>
    <submittedName>
        <fullName evidence="2">Uncharacterized protein</fullName>
    </submittedName>
</protein>
<sequence length="150" mass="16407">MRENSPLTKPDGPSGARRRRPPTDGRSRGPRDPNGHAVLVGDYGEPAQGKTAGQWERGGPGGRRAPAASMRGRCLFGSARASLFGRLRFESRSTSTDGGRHPARQPSPPSLLFMGVLWFTGGAEQRTTQPTYRERESYVTYHNLRTLCLA</sequence>
<dbReference type="AlphaFoldDB" id="A0A4C1U9T3"/>
<evidence type="ECO:0000313" key="3">
    <source>
        <dbReference type="Proteomes" id="UP000299102"/>
    </source>
</evidence>
<keyword evidence="3" id="KW-1185">Reference proteome</keyword>
<organism evidence="2 3">
    <name type="scientific">Eumeta variegata</name>
    <name type="common">Bagworm moth</name>
    <name type="synonym">Eumeta japonica</name>
    <dbReference type="NCBI Taxonomy" id="151549"/>
    <lineage>
        <taxon>Eukaryota</taxon>
        <taxon>Metazoa</taxon>
        <taxon>Ecdysozoa</taxon>
        <taxon>Arthropoda</taxon>
        <taxon>Hexapoda</taxon>
        <taxon>Insecta</taxon>
        <taxon>Pterygota</taxon>
        <taxon>Neoptera</taxon>
        <taxon>Endopterygota</taxon>
        <taxon>Lepidoptera</taxon>
        <taxon>Glossata</taxon>
        <taxon>Ditrysia</taxon>
        <taxon>Tineoidea</taxon>
        <taxon>Psychidae</taxon>
        <taxon>Oiketicinae</taxon>
        <taxon>Eumeta</taxon>
    </lineage>
</organism>
<accession>A0A4C1U9T3</accession>